<sequence>MVRALGFFLILASWGGYGLSADLRSLELDRGNRPAEAGIFICGGEVEQAVWTSWETSVKRYLQQDLLEHRLLNHGDVYALYDFEIFAHNMVLMARRCHRTHRLREVAELINKSYSALTEGTALSPGRRWICRGGSVCTNKNHLLDNEVILCSVQFLAMAASVANALAIQERSLTREDKAFIKETVSVAADHLLRWGGWVTVYRLKWQAAASADDVTNSSSALFFTDKSLWMITIYSELSGIVRNLSPAAAALPSGFAERQRAHLKALLRLFKSRVTIRHLPFSRIGPVDVADIDRGYWRLYADNQYAGYENEKKPALCTIGKEAGSTQKPELQISPSAVTRRQDTGWDFSHARRLVPALDAIGRNREALQILFALSRDDLPGNDLATSFANNLLAVIWNGDVAKPLFANYWSGANGWFRVAYDNGTGECREGYPPYGLTDAFATGGYAAWTRYRPEIGLPAKALYWLLRDESRESKAFIAKYYPSFSDNEDGRITALTQFAFQASLVAVGIP</sequence>
<gene>
    <name evidence="1" type="ORF">SAMN06265795_104314</name>
</gene>
<organism evidence="1 2">
    <name type="scientific">Noviherbaspirillum humi</name>
    <dbReference type="NCBI Taxonomy" id="1688639"/>
    <lineage>
        <taxon>Bacteria</taxon>
        <taxon>Pseudomonadati</taxon>
        <taxon>Pseudomonadota</taxon>
        <taxon>Betaproteobacteria</taxon>
        <taxon>Burkholderiales</taxon>
        <taxon>Oxalobacteraceae</taxon>
        <taxon>Noviherbaspirillum</taxon>
    </lineage>
</organism>
<evidence type="ECO:0000313" key="1">
    <source>
        <dbReference type="EMBL" id="SNS65840.1"/>
    </source>
</evidence>
<keyword evidence="2" id="KW-1185">Reference proteome</keyword>
<protein>
    <submittedName>
        <fullName evidence="1">Uncharacterized protein</fullName>
    </submittedName>
</protein>
<dbReference type="EMBL" id="FZOT01000004">
    <property type="protein sequence ID" value="SNS65840.1"/>
    <property type="molecule type" value="Genomic_DNA"/>
</dbReference>
<dbReference type="AlphaFoldDB" id="A0A239G9Q8"/>
<dbReference type="Proteomes" id="UP000198284">
    <property type="component" value="Unassembled WGS sequence"/>
</dbReference>
<proteinExistence type="predicted"/>
<accession>A0A239G9Q8</accession>
<name>A0A239G9Q8_9BURK</name>
<reference evidence="1 2" key="1">
    <citation type="submission" date="2017-06" db="EMBL/GenBank/DDBJ databases">
        <authorList>
            <person name="Kim H.J."/>
            <person name="Triplett B.A."/>
        </authorList>
    </citation>
    <scope>NUCLEOTIDE SEQUENCE [LARGE SCALE GENOMIC DNA]</scope>
    <source>
        <strain evidence="1 2">U15</strain>
    </source>
</reference>
<evidence type="ECO:0000313" key="2">
    <source>
        <dbReference type="Proteomes" id="UP000198284"/>
    </source>
</evidence>